<evidence type="ECO:0000256" key="6">
    <source>
        <dbReference type="RuleBase" id="RU363034"/>
    </source>
</evidence>
<protein>
    <submittedName>
        <fullName evidence="10">Granzyme M</fullName>
    </submittedName>
</protein>
<dbReference type="InterPro" id="IPR033116">
    <property type="entry name" value="TRYPSIN_SER"/>
</dbReference>
<dbReference type="AlphaFoldDB" id="A0A1W0WII9"/>
<dbReference type="InterPro" id="IPR009003">
    <property type="entry name" value="Peptidase_S1_PA"/>
</dbReference>
<keyword evidence="5" id="KW-1015">Disulfide bond</keyword>
<keyword evidence="11" id="KW-1185">Reference proteome</keyword>
<evidence type="ECO:0000256" key="3">
    <source>
        <dbReference type="ARBA" id="ARBA00022801"/>
    </source>
</evidence>
<dbReference type="Gene3D" id="2.40.10.10">
    <property type="entry name" value="Trypsin-like serine proteases"/>
    <property type="match status" value="1"/>
</dbReference>
<gene>
    <name evidence="10" type="ORF">BV898_10790</name>
</gene>
<feature type="signal peptide" evidence="8">
    <location>
        <begin position="1"/>
        <end position="24"/>
    </location>
</feature>
<dbReference type="EMBL" id="MTYJ01000095">
    <property type="protein sequence ID" value="OQV15031.1"/>
    <property type="molecule type" value="Genomic_DNA"/>
</dbReference>
<evidence type="ECO:0000256" key="7">
    <source>
        <dbReference type="SAM" id="MobiDB-lite"/>
    </source>
</evidence>
<dbReference type="PRINTS" id="PR00722">
    <property type="entry name" value="CHYMOTRYPSIN"/>
</dbReference>
<feature type="region of interest" description="Disordered" evidence="7">
    <location>
        <begin position="28"/>
        <end position="49"/>
    </location>
</feature>
<keyword evidence="4 6" id="KW-0720">Serine protease</keyword>
<dbReference type="Pfam" id="PF00089">
    <property type="entry name" value="Trypsin"/>
    <property type="match status" value="1"/>
</dbReference>
<evidence type="ECO:0000256" key="1">
    <source>
        <dbReference type="ARBA" id="ARBA00007664"/>
    </source>
</evidence>
<dbReference type="FunFam" id="2.40.10.10:FF:000068">
    <property type="entry name" value="transmembrane protease serine 2"/>
    <property type="match status" value="1"/>
</dbReference>
<dbReference type="PROSITE" id="PS00134">
    <property type="entry name" value="TRYPSIN_HIS"/>
    <property type="match status" value="1"/>
</dbReference>
<dbReference type="InterPro" id="IPR050430">
    <property type="entry name" value="Peptidase_S1"/>
</dbReference>
<dbReference type="PANTHER" id="PTHR24276:SF98">
    <property type="entry name" value="FI18310P1-RELATED"/>
    <property type="match status" value="1"/>
</dbReference>
<name>A0A1W0WII9_HYPEX</name>
<organism evidence="10 11">
    <name type="scientific">Hypsibius exemplaris</name>
    <name type="common">Freshwater tardigrade</name>
    <dbReference type="NCBI Taxonomy" id="2072580"/>
    <lineage>
        <taxon>Eukaryota</taxon>
        <taxon>Metazoa</taxon>
        <taxon>Ecdysozoa</taxon>
        <taxon>Tardigrada</taxon>
        <taxon>Eutardigrada</taxon>
        <taxon>Parachela</taxon>
        <taxon>Hypsibioidea</taxon>
        <taxon>Hypsibiidae</taxon>
        <taxon>Hypsibius</taxon>
    </lineage>
</organism>
<evidence type="ECO:0000256" key="2">
    <source>
        <dbReference type="ARBA" id="ARBA00022670"/>
    </source>
</evidence>
<dbReference type="GO" id="GO:0006508">
    <property type="term" value="P:proteolysis"/>
    <property type="evidence" value="ECO:0007669"/>
    <property type="project" value="UniProtKB-KW"/>
</dbReference>
<dbReference type="InterPro" id="IPR001314">
    <property type="entry name" value="Peptidase_S1A"/>
</dbReference>
<dbReference type="GO" id="GO:0004252">
    <property type="term" value="F:serine-type endopeptidase activity"/>
    <property type="evidence" value="ECO:0007669"/>
    <property type="project" value="InterPro"/>
</dbReference>
<dbReference type="PANTHER" id="PTHR24276">
    <property type="entry name" value="POLYSERASE-RELATED"/>
    <property type="match status" value="1"/>
</dbReference>
<dbReference type="OrthoDB" id="8440449at2759"/>
<evidence type="ECO:0000259" key="9">
    <source>
        <dbReference type="PROSITE" id="PS50240"/>
    </source>
</evidence>
<keyword evidence="8" id="KW-0732">Signal</keyword>
<accession>A0A1W0WII9</accession>
<feature type="compositionally biased region" description="Polar residues" evidence="7">
    <location>
        <begin position="38"/>
        <end position="49"/>
    </location>
</feature>
<dbReference type="Proteomes" id="UP000192578">
    <property type="component" value="Unassembled WGS sequence"/>
</dbReference>
<comment type="caution">
    <text evidence="10">The sequence shown here is derived from an EMBL/GenBank/DDBJ whole genome shotgun (WGS) entry which is preliminary data.</text>
</comment>
<dbReference type="SMART" id="SM00020">
    <property type="entry name" value="Tryp_SPc"/>
    <property type="match status" value="1"/>
</dbReference>
<dbReference type="InterPro" id="IPR018114">
    <property type="entry name" value="TRYPSIN_HIS"/>
</dbReference>
<evidence type="ECO:0000313" key="11">
    <source>
        <dbReference type="Proteomes" id="UP000192578"/>
    </source>
</evidence>
<dbReference type="InterPro" id="IPR043504">
    <property type="entry name" value="Peptidase_S1_PA_chymotrypsin"/>
</dbReference>
<dbReference type="SUPFAM" id="SSF50494">
    <property type="entry name" value="Trypsin-like serine proteases"/>
    <property type="match status" value="1"/>
</dbReference>
<dbReference type="PROSITE" id="PS00135">
    <property type="entry name" value="TRYPSIN_SER"/>
    <property type="match status" value="1"/>
</dbReference>
<feature type="chain" id="PRO_5010739952" evidence="8">
    <location>
        <begin position="25"/>
        <end position="296"/>
    </location>
</feature>
<dbReference type="InterPro" id="IPR001254">
    <property type="entry name" value="Trypsin_dom"/>
</dbReference>
<keyword evidence="3 6" id="KW-0378">Hydrolase</keyword>
<dbReference type="CDD" id="cd00190">
    <property type="entry name" value="Tryp_SPc"/>
    <property type="match status" value="1"/>
</dbReference>
<feature type="domain" description="Peptidase S1" evidence="9">
    <location>
        <begin position="76"/>
        <end position="296"/>
    </location>
</feature>
<comment type="similarity">
    <text evidence="1">Belongs to the peptidase S1 family.</text>
</comment>
<evidence type="ECO:0000313" key="10">
    <source>
        <dbReference type="EMBL" id="OQV15031.1"/>
    </source>
</evidence>
<dbReference type="PROSITE" id="PS50240">
    <property type="entry name" value="TRYPSIN_DOM"/>
    <property type="match status" value="1"/>
</dbReference>
<sequence length="296" mass="32496">MTNSINFAGIIIGLLSCSVTLVTSHSAPVTARTEHGTQRSSSNSWATVSRKVSPQTLAEDAYDLPYAEDDKIVPNIIAGEEVRPHRHSFMTSLQRGNHACGGSILSKWHVLTAAHCVTKRHNQQPYPLGYFRLAVGLHDRLDYSEANLFRVAKITVHPHYNRTGFYNDLAILTLDHAIPPVVRGFTVSRIALPRSSQTAPIPNGANRFKVIGWGYMQNNSSTKRMFARKLQEAKFALLPQKECGLRTGILPMPITKLCIDSSAKSVCIGDSGGPIFRTMPNGRLQLEGVVSYASGE</sequence>
<keyword evidence="2 6" id="KW-0645">Protease</keyword>
<evidence type="ECO:0000256" key="8">
    <source>
        <dbReference type="SAM" id="SignalP"/>
    </source>
</evidence>
<evidence type="ECO:0000256" key="5">
    <source>
        <dbReference type="ARBA" id="ARBA00023157"/>
    </source>
</evidence>
<proteinExistence type="inferred from homology"/>
<evidence type="ECO:0000256" key="4">
    <source>
        <dbReference type="ARBA" id="ARBA00022825"/>
    </source>
</evidence>
<reference evidence="11" key="1">
    <citation type="submission" date="2017-01" db="EMBL/GenBank/DDBJ databases">
        <title>Comparative genomics of anhydrobiosis in the tardigrade Hypsibius dujardini.</title>
        <authorList>
            <person name="Yoshida Y."/>
            <person name="Koutsovoulos G."/>
            <person name="Laetsch D."/>
            <person name="Stevens L."/>
            <person name="Kumar S."/>
            <person name="Horikawa D."/>
            <person name="Ishino K."/>
            <person name="Komine S."/>
            <person name="Tomita M."/>
            <person name="Blaxter M."/>
            <person name="Arakawa K."/>
        </authorList>
    </citation>
    <scope>NUCLEOTIDE SEQUENCE [LARGE SCALE GENOMIC DNA]</scope>
    <source>
        <strain evidence="11">Z151</strain>
    </source>
</reference>